<keyword evidence="1" id="KW-1133">Transmembrane helix</keyword>
<feature type="transmembrane region" description="Helical" evidence="1">
    <location>
        <begin position="203"/>
        <end position="223"/>
    </location>
</feature>
<dbReference type="NCBIfam" id="TIGR03987">
    <property type="entry name" value="HsmA family protein"/>
    <property type="match status" value="1"/>
</dbReference>
<keyword evidence="1" id="KW-0812">Transmembrane</keyword>
<keyword evidence="1" id="KW-0472">Membrane</keyword>
<dbReference type="EMBL" id="JACHMK010000001">
    <property type="protein sequence ID" value="MBB6334163.1"/>
    <property type="molecule type" value="Genomic_DNA"/>
</dbReference>
<name>A0A923IX92_9ACTO</name>
<proteinExistence type="predicted"/>
<dbReference type="InterPro" id="IPR023813">
    <property type="entry name" value="HsmA-like"/>
</dbReference>
<feature type="transmembrane region" description="Helical" evidence="1">
    <location>
        <begin position="105"/>
        <end position="127"/>
    </location>
</feature>
<feature type="transmembrane region" description="Helical" evidence="1">
    <location>
        <begin position="133"/>
        <end position="150"/>
    </location>
</feature>
<feature type="transmembrane region" description="Helical" evidence="1">
    <location>
        <begin position="171"/>
        <end position="191"/>
    </location>
</feature>
<keyword evidence="3" id="KW-1185">Reference proteome</keyword>
<dbReference type="AlphaFoldDB" id="A0A923IX92"/>
<feature type="transmembrane region" description="Helical" evidence="1">
    <location>
        <begin position="37"/>
        <end position="58"/>
    </location>
</feature>
<evidence type="ECO:0000313" key="3">
    <source>
        <dbReference type="Proteomes" id="UP000617426"/>
    </source>
</evidence>
<dbReference type="Proteomes" id="UP000617426">
    <property type="component" value="Unassembled WGS sequence"/>
</dbReference>
<feature type="transmembrane region" description="Helical" evidence="1">
    <location>
        <begin position="70"/>
        <end position="93"/>
    </location>
</feature>
<comment type="caution">
    <text evidence="2">The sequence shown here is derived from an EMBL/GenBank/DDBJ whole genome shotgun (WGS) entry which is preliminary data.</text>
</comment>
<reference evidence="2" key="1">
    <citation type="submission" date="2020-08" db="EMBL/GenBank/DDBJ databases">
        <title>Sequencing the genomes of 1000 actinobacteria strains.</title>
        <authorList>
            <person name="Klenk H.-P."/>
        </authorList>
    </citation>
    <scope>NUCLEOTIDE SEQUENCE</scope>
    <source>
        <strain evidence="2">DSM 10695</strain>
    </source>
</reference>
<feature type="transmembrane region" description="Helical" evidence="1">
    <location>
        <begin position="253"/>
        <end position="272"/>
    </location>
</feature>
<evidence type="ECO:0000256" key="1">
    <source>
        <dbReference type="SAM" id="Phobius"/>
    </source>
</evidence>
<protein>
    <submittedName>
        <fullName evidence="2">Repeat protein (TIGR03987 family)</fullName>
    </submittedName>
</protein>
<evidence type="ECO:0000313" key="2">
    <source>
        <dbReference type="EMBL" id="MBB6334163.1"/>
    </source>
</evidence>
<sequence length="318" mass="33279">MTPMLGAAIAAITTALLLYTIGVFGEQRAGVLTGRHLGFFWAGFAFDSIGTSIMGRIASADDGAGSGLHAATGAIPLVLMAVHAVWASIVLACKDQRRLAQFHTLSRIVWLFWLIPYLIGMLLGIPGLSLSDAGVTLLAASLVAALALVLELTGRRTREGAPILAVRRENLLVVAGIVWIIAGLNVVNIGLRAAAELGGAQLPVIALLLIGGLAVFTAFHAMFGRIVKKNAARIRALAGEAASPLRFLDAKGYLIMVVMMGGGIGLRVVGLIPAWFVSFFYTGLGTALALTGAGFLMHRRRGAGWTYHSFGRAQAPAA</sequence>
<organism evidence="2 3">
    <name type="scientific">Schaalia hyovaginalis</name>
    <dbReference type="NCBI Taxonomy" id="29316"/>
    <lineage>
        <taxon>Bacteria</taxon>
        <taxon>Bacillati</taxon>
        <taxon>Actinomycetota</taxon>
        <taxon>Actinomycetes</taxon>
        <taxon>Actinomycetales</taxon>
        <taxon>Actinomycetaceae</taxon>
        <taxon>Schaalia</taxon>
    </lineage>
</organism>
<gene>
    <name evidence="2" type="ORF">HD592_000728</name>
</gene>
<feature type="transmembrane region" description="Helical" evidence="1">
    <location>
        <begin position="278"/>
        <end position="297"/>
    </location>
</feature>
<accession>A0A923IX92</accession>
<dbReference type="RefSeq" id="WP_221437807.1">
    <property type="nucleotide sequence ID" value="NZ_JACHMK010000001.1"/>
</dbReference>
<feature type="transmembrane region" description="Helical" evidence="1">
    <location>
        <begin position="6"/>
        <end position="25"/>
    </location>
</feature>